<protein>
    <submittedName>
        <fullName evidence="1">Uncharacterized protein</fullName>
    </submittedName>
</protein>
<organism evidence="1">
    <name type="scientific">marine sediment metagenome</name>
    <dbReference type="NCBI Taxonomy" id="412755"/>
    <lineage>
        <taxon>unclassified sequences</taxon>
        <taxon>metagenomes</taxon>
        <taxon>ecological metagenomes</taxon>
    </lineage>
</organism>
<reference evidence="1" key="1">
    <citation type="journal article" date="2015" name="Nature">
        <title>Complex archaea that bridge the gap between prokaryotes and eukaryotes.</title>
        <authorList>
            <person name="Spang A."/>
            <person name="Saw J.H."/>
            <person name="Jorgensen S.L."/>
            <person name="Zaremba-Niedzwiedzka K."/>
            <person name="Martijn J."/>
            <person name="Lind A.E."/>
            <person name="van Eijk R."/>
            <person name="Schleper C."/>
            <person name="Guy L."/>
            <person name="Ettema T.J."/>
        </authorList>
    </citation>
    <scope>NUCLEOTIDE SEQUENCE</scope>
</reference>
<dbReference type="AlphaFoldDB" id="A0A0F9BLG6"/>
<name>A0A0F9BLG6_9ZZZZ</name>
<evidence type="ECO:0000313" key="1">
    <source>
        <dbReference type="EMBL" id="KKL14677.1"/>
    </source>
</evidence>
<sequence length="68" mass="7856">MKLLAAIRLAWRYYRMSRDPLRWTYLLVPNVYHVNPEVSGEVDGWALGSDNDGQVVIYTEHYLAGSEV</sequence>
<accession>A0A0F9BLG6</accession>
<proteinExistence type="predicted"/>
<comment type="caution">
    <text evidence="1">The sequence shown here is derived from an EMBL/GenBank/DDBJ whole genome shotgun (WGS) entry which is preliminary data.</text>
</comment>
<gene>
    <name evidence="1" type="ORF">LCGC14_2513270</name>
</gene>
<dbReference type="EMBL" id="LAZR01040361">
    <property type="protein sequence ID" value="KKL14677.1"/>
    <property type="molecule type" value="Genomic_DNA"/>
</dbReference>